<dbReference type="GO" id="GO:0003848">
    <property type="term" value="F:2-amino-4-hydroxy-6-hydroxymethyldihydropteridine diphosphokinase activity"/>
    <property type="evidence" value="ECO:0007669"/>
    <property type="project" value="UniProtKB-EC"/>
</dbReference>
<dbReference type="GO" id="GO:0046654">
    <property type="term" value="P:tetrahydrofolate biosynthetic process"/>
    <property type="evidence" value="ECO:0007669"/>
    <property type="project" value="UniProtKB-UniPathway"/>
</dbReference>
<evidence type="ECO:0000256" key="3">
    <source>
        <dbReference type="ARBA" id="ARBA00022679"/>
    </source>
</evidence>
<evidence type="ECO:0000256" key="2">
    <source>
        <dbReference type="ARBA" id="ARBA00013253"/>
    </source>
</evidence>
<evidence type="ECO:0000313" key="9">
    <source>
        <dbReference type="EMBL" id="PWK83880.1"/>
    </source>
</evidence>
<evidence type="ECO:0000259" key="8">
    <source>
        <dbReference type="Pfam" id="PF01288"/>
    </source>
</evidence>
<keyword evidence="4" id="KW-0547">Nucleotide-binding</keyword>
<comment type="pathway">
    <text evidence="1">Cofactor biosynthesis; tetrahydrofolate biosynthesis; 2-amino-4-hydroxy-6-hydroxymethyl-7,8-dihydropteridine diphosphate from 7,8-dihydroneopterin triphosphate: step 4/4.</text>
</comment>
<dbReference type="InterPro" id="IPR035907">
    <property type="entry name" value="Hppk_sf"/>
</dbReference>
<dbReference type="Proteomes" id="UP000245812">
    <property type="component" value="Unassembled WGS sequence"/>
</dbReference>
<dbReference type="InterPro" id="IPR000550">
    <property type="entry name" value="Hppk"/>
</dbReference>
<sequence length="136" mass="14597">MDAPRRWLLLLGSSLPDDARVRAALDRLAELGAAAPLTPIRRFPSHSGGGEYYNALARLDAALGRAALRERLRALEAALGRRRDVPGEVAIDVDILAGLDGTRWRADPHARAKGEFGRAPVQALLRQAGIGDVDMG</sequence>
<evidence type="ECO:0000256" key="6">
    <source>
        <dbReference type="ARBA" id="ARBA00022840"/>
    </source>
</evidence>
<keyword evidence="7" id="KW-0289">Folate biosynthesis</keyword>
<evidence type="ECO:0000256" key="5">
    <source>
        <dbReference type="ARBA" id="ARBA00022777"/>
    </source>
</evidence>
<dbReference type="AlphaFoldDB" id="A0A316HT19"/>
<dbReference type="GO" id="GO:0016301">
    <property type="term" value="F:kinase activity"/>
    <property type="evidence" value="ECO:0007669"/>
    <property type="project" value="UniProtKB-KW"/>
</dbReference>
<name>A0A316HT19_9GAMM</name>
<proteinExistence type="predicted"/>
<comment type="caution">
    <text evidence="9">The sequence shown here is derived from an EMBL/GenBank/DDBJ whole genome shotgun (WGS) entry which is preliminary data.</text>
</comment>
<organism evidence="9 10">
    <name type="scientific">Fulvimonas soli</name>
    <dbReference type="NCBI Taxonomy" id="155197"/>
    <lineage>
        <taxon>Bacteria</taxon>
        <taxon>Pseudomonadati</taxon>
        <taxon>Pseudomonadota</taxon>
        <taxon>Gammaproteobacteria</taxon>
        <taxon>Lysobacterales</taxon>
        <taxon>Rhodanobacteraceae</taxon>
        <taxon>Fulvimonas</taxon>
    </lineage>
</organism>
<feature type="domain" description="7,8-dihydro-6-hydroxymethylpterin-pyrophosphokinase" evidence="8">
    <location>
        <begin position="9"/>
        <end position="110"/>
    </location>
</feature>
<gene>
    <name evidence="9" type="ORF">C7456_11227</name>
</gene>
<keyword evidence="10" id="KW-1185">Reference proteome</keyword>
<evidence type="ECO:0000313" key="10">
    <source>
        <dbReference type="Proteomes" id="UP000245812"/>
    </source>
</evidence>
<evidence type="ECO:0000256" key="1">
    <source>
        <dbReference type="ARBA" id="ARBA00005051"/>
    </source>
</evidence>
<accession>A0A316HT19</accession>
<evidence type="ECO:0000256" key="7">
    <source>
        <dbReference type="ARBA" id="ARBA00022909"/>
    </source>
</evidence>
<keyword evidence="6" id="KW-0067">ATP-binding</keyword>
<dbReference type="Gene3D" id="3.30.70.560">
    <property type="entry name" value="7,8-Dihydro-6-hydroxymethylpterin-pyrophosphokinase HPPK"/>
    <property type="match status" value="1"/>
</dbReference>
<dbReference type="EC" id="2.7.6.3" evidence="2"/>
<dbReference type="EMBL" id="QGHC01000012">
    <property type="protein sequence ID" value="PWK83880.1"/>
    <property type="molecule type" value="Genomic_DNA"/>
</dbReference>
<evidence type="ECO:0000256" key="4">
    <source>
        <dbReference type="ARBA" id="ARBA00022741"/>
    </source>
</evidence>
<dbReference type="RefSeq" id="WP_109724435.1">
    <property type="nucleotide sequence ID" value="NZ_MSZV01000153.1"/>
</dbReference>
<reference evidence="9 10" key="1">
    <citation type="submission" date="2018-05" db="EMBL/GenBank/DDBJ databases">
        <title>Genomic Encyclopedia of Type Strains, Phase IV (KMG-IV): sequencing the most valuable type-strain genomes for metagenomic binning, comparative biology and taxonomic classification.</title>
        <authorList>
            <person name="Goeker M."/>
        </authorList>
    </citation>
    <scope>NUCLEOTIDE SEQUENCE [LARGE SCALE GENOMIC DNA]</scope>
    <source>
        <strain evidence="9 10">DSM 14263</strain>
    </source>
</reference>
<keyword evidence="3" id="KW-0808">Transferase</keyword>
<dbReference type="GO" id="GO:0046656">
    <property type="term" value="P:folic acid biosynthetic process"/>
    <property type="evidence" value="ECO:0007669"/>
    <property type="project" value="UniProtKB-KW"/>
</dbReference>
<protein>
    <recommendedName>
        <fullName evidence="2">2-amino-4-hydroxy-6-hydroxymethyldihydropteridine diphosphokinase</fullName>
        <ecNumber evidence="2">2.7.6.3</ecNumber>
    </recommendedName>
</protein>
<dbReference type="UniPathway" id="UPA00077">
    <property type="reaction ID" value="UER00155"/>
</dbReference>
<dbReference type="SUPFAM" id="SSF55083">
    <property type="entry name" value="6-hydroxymethyl-7,8-dihydropterin pyrophosphokinase, HPPK"/>
    <property type="match status" value="1"/>
</dbReference>
<dbReference type="GO" id="GO:0005524">
    <property type="term" value="F:ATP binding"/>
    <property type="evidence" value="ECO:0007669"/>
    <property type="project" value="UniProtKB-KW"/>
</dbReference>
<dbReference type="Pfam" id="PF01288">
    <property type="entry name" value="HPPK"/>
    <property type="match status" value="1"/>
</dbReference>
<keyword evidence="5 9" id="KW-0418">Kinase</keyword>